<evidence type="ECO:0000259" key="3">
    <source>
        <dbReference type="PROSITE" id="PS50011"/>
    </source>
</evidence>
<evidence type="ECO:0000313" key="4">
    <source>
        <dbReference type="EMBL" id="OUN84371.1"/>
    </source>
</evidence>
<sequence>MIVTTLAGQRLELACDPFNDEGSEGKLFDIQGKPGYVAKIFRTAELARKREPKLKAMCQLPQMCSLPPNLTWPQNLLYDERGVFVGFIMKRLQPSVTFDKLFAYPNGTAQVSQRLAALISLANTLGRMHMCGVAMGDPGPQNIPVLADCAVQVIDTDSFDITMPDGSRYPCLGCTPEYVAPEMLRAAQGGSYATCGVPFDAWTDCYALGVLVHKALFFGKHPCSYAVDVNAPDGTPMPPLVERERNGWVSAFVPRPNLCVPAGMPAMSDFPPYLQDAFRRTFVEGFRDPHRRTTAFEWQQVLTRYFGELVDCPEDERHAHWKGAATCPYCAAEERNRDLMNQLRAQAGLPPLAAPKRKSGGPRARKGARRGGAGAGGASGGGASVGGGAGAKAATAASGAAGGLRTAAVAPAVGAGAHGAPTASIAAPSLNVAARGGSGALSAAAAAGKGRGLQTRAINAFNRVPVRWARWLCVAASYLTIYFVQPTSVFQNFVYFCVGMCSDVELLVTGLAGFIAGWKTAKSDARTNKPIAYRFFDAVAATLIAMVVATLVGAVLCLLIGDTAPFGGLFKSTYEYQGAARALWLGR</sequence>
<evidence type="ECO:0000256" key="2">
    <source>
        <dbReference type="SAM" id="Phobius"/>
    </source>
</evidence>
<gene>
    <name evidence="4" type="ORF">B5G02_09690</name>
</gene>
<dbReference type="AlphaFoldDB" id="A0A1Y3XGV9"/>
<proteinExistence type="predicted"/>
<organism evidence="4 5">
    <name type="scientific">[Collinsella] massiliensis</name>
    <dbReference type="NCBI Taxonomy" id="1232426"/>
    <lineage>
        <taxon>Bacteria</taxon>
        <taxon>Bacillati</taxon>
        <taxon>Actinomycetota</taxon>
        <taxon>Coriobacteriia</taxon>
        <taxon>Coriobacteriales</taxon>
        <taxon>Coriobacteriaceae</taxon>
        <taxon>Enorma</taxon>
    </lineage>
</organism>
<evidence type="ECO:0000313" key="5">
    <source>
        <dbReference type="Proteomes" id="UP000195781"/>
    </source>
</evidence>
<dbReference type="EMBL" id="NFIE01000031">
    <property type="protein sequence ID" value="OUN84371.1"/>
    <property type="molecule type" value="Genomic_DNA"/>
</dbReference>
<dbReference type="Gene3D" id="1.10.510.10">
    <property type="entry name" value="Transferase(Phosphotransferase) domain 1"/>
    <property type="match status" value="1"/>
</dbReference>
<feature type="transmembrane region" description="Helical" evidence="2">
    <location>
        <begin position="493"/>
        <end position="518"/>
    </location>
</feature>
<keyword evidence="5" id="KW-1185">Reference proteome</keyword>
<name>A0A1Y3XGV9_9ACTN</name>
<dbReference type="GO" id="GO:0004672">
    <property type="term" value="F:protein kinase activity"/>
    <property type="evidence" value="ECO:0007669"/>
    <property type="project" value="InterPro"/>
</dbReference>
<feature type="region of interest" description="Disordered" evidence="1">
    <location>
        <begin position="347"/>
        <end position="384"/>
    </location>
</feature>
<keyword evidence="2" id="KW-1133">Transmembrane helix</keyword>
<dbReference type="RefSeq" id="WP_094336067.1">
    <property type="nucleotide sequence ID" value="NZ_NFIE01000031.1"/>
</dbReference>
<reference evidence="5" key="1">
    <citation type="submission" date="2017-04" db="EMBL/GenBank/DDBJ databases">
        <title>Function of individual gut microbiota members based on whole genome sequencing of pure cultures obtained from chicken caecum.</title>
        <authorList>
            <person name="Medvecky M."/>
            <person name="Cejkova D."/>
            <person name="Polansky O."/>
            <person name="Karasova D."/>
            <person name="Kubasova T."/>
            <person name="Cizek A."/>
            <person name="Rychlik I."/>
        </authorList>
    </citation>
    <scope>NUCLEOTIDE SEQUENCE [LARGE SCALE GENOMIC DNA]</scope>
    <source>
        <strain evidence="5">An5</strain>
    </source>
</reference>
<dbReference type="PROSITE" id="PS50011">
    <property type="entry name" value="PROTEIN_KINASE_DOM"/>
    <property type="match status" value="1"/>
</dbReference>
<comment type="caution">
    <text evidence="4">The sequence shown here is derived from an EMBL/GenBank/DDBJ whole genome shotgun (WGS) entry which is preliminary data.</text>
</comment>
<feature type="compositionally biased region" description="Basic residues" evidence="1">
    <location>
        <begin position="355"/>
        <end position="369"/>
    </location>
</feature>
<evidence type="ECO:0000256" key="1">
    <source>
        <dbReference type="SAM" id="MobiDB-lite"/>
    </source>
</evidence>
<dbReference type="InterPro" id="IPR011009">
    <property type="entry name" value="Kinase-like_dom_sf"/>
</dbReference>
<protein>
    <recommendedName>
        <fullName evidence="3">Protein kinase domain-containing protein</fullName>
    </recommendedName>
</protein>
<keyword evidence="2" id="KW-0812">Transmembrane</keyword>
<dbReference type="SUPFAM" id="SSF56112">
    <property type="entry name" value="Protein kinase-like (PK-like)"/>
    <property type="match status" value="1"/>
</dbReference>
<dbReference type="GO" id="GO:0005524">
    <property type="term" value="F:ATP binding"/>
    <property type="evidence" value="ECO:0007669"/>
    <property type="project" value="InterPro"/>
</dbReference>
<dbReference type="InterPro" id="IPR000719">
    <property type="entry name" value="Prot_kinase_dom"/>
</dbReference>
<keyword evidence="2" id="KW-0472">Membrane</keyword>
<dbReference type="Proteomes" id="UP000195781">
    <property type="component" value="Unassembled WGS sequence"/>
</dbReference>
<feature type="transmembrane region" description="Helical" evidence="2">
    <location>
        <begin position="538"/>
        <end position="561"/>
    </location>
</feature>
<feature type="compositionally biased region" description="Gly residues" evidence="1">
    <location>
        <begin position="370"/>
        <end position="384"/>
    </location>
</feature>
<feature type="domain" description="Protein kinase" evidence="3">
    <location>
        <begin position="13"/>
        <end position="306"/>
    </location>
</feature>
<dbReference type="OrthoDB" id="5782056at2"/>
<accession>A0A1Y3XGV9</accession>